<dbReference type="Proteomes" id="UP001162501">
    <property type="component" value="Chromosome 32"/>
</dbReference>
<name>A0AC59ZQH4_RANTA</name>
<organism evidence="1 2">
    <name type="scientific">Rangifer tarandus platyrhynchus</name>
    <name type="common">Svalbard reindeer</name>
    <dbReference type="NCBI Taxonomy" id="3082113"/>
    <lineage>
        <taxon>Eukaryota</taxon>
        <taxon>Metazoa</taxon>
        <taxon>Chordata</taxon>
        <taxon>Craniata</taxon>
        <taxon>Vertebrata</taxon>
        <taxon>Euteleostomi</taxon>
        <taxon>Mammalia</taxon>
        <taxon>Eutheria</taxon>
        <taxon>Laurasiatheria</taxon>
        <taxon>Artiodactyla</taxon>
        <taxon>Ruminantia</taxon>
        <taxon>Pecora</taxon>
        <taxon>Cervidae</taxon>
        <taxon>Odocoileinae</taxon>
        <taxon>Rangifer</taxon>
    </lineage>
</organism>
<reference evidence="1" key="2">
    <citation type="submission" date="2025-03" db="EMBL/GenBank/DDBJ databases">
        <authorList>
            <consortium name="ELIXIR-Norway"/>
            <consortium name="Elixir Norway"/>
        </authorList>
    </citation>
    <scope>NUCLEOTIDE SEQUENCE</scope>
</reference>
<reference evidence="1" key="1">
    <citation type="submission" date="2023-05" db="EMBL/GenBank/DDBJ databases">
        <authorList>
            <consortium name="ELIXIR-Norway"/>
        </authorList>
    </citation>
    <scope>NUCLEOTIDE SEQUENCE</scope>
</reference>
<accession>A0AC59ZQH4</accession>
<evidence type="ECO:0000313" key="1">
    <source>
        <dbReference type="EMBL" id="CAN0483059.1"/>
    </source>
</evidence>
<proteinExistence type="predicted"/>
<evidence type="ECO:0000313" key="2">
    <source>
        <dbReference type="Proteomes" id="UP001162501"/>
    </source>
</evidence>
<dbReference type="EMBL" id="OX596116">
    <property type="protein sequence ID" value="CAN0483059.1"/>
    <property type="molecule type" value="Genomic_DNA"/>
</dbReference>
<protein>
    <submittedName>
        <fullName evidence="1">Uncharacterized protein</fullName>
    </submittedName>
</protein>
<sequence length="226" mass="23061">MIRLRCRSLTVVGRGEETGPCGQWVSRGASGPCPLGAGRVYAGPMLAADGGAGRGLGQRRGPERRALTAQSRPSPLNGPLSPAIEHCVRAPWRRPATAISREAGMRRAGPRLGTINGTNGNEVVFEESLECVVGGVVQAGGPLGVEHAASAEAAGGTPGVRTPGLAASAPRAAQAHTEGTRSREGSKDRSSSAHARSRPACTFSAAELGWGVGTLSTWPSAWALTA</sequence>
<gene>
    <name evidence="1" type="ORF">MRATA1EN22A_LOCUS21182</name>
</gene>